<proteinExistence type="inferred from homology"/>
<protein>
    <submittedName>
        <fullName evidence="2">NAD(P)-dependent dehydrogenase, short-chain alcohol dehydrogenase family</fullName>
    </submittedName>
</protein>
<evidence type="ECO:0000313" key="3">
    <source>
        <dbReference type="Proteomes" id="UP000182719"/>
    </source>
</evidence>
<reference evidence="3" key="1">
    <citation type="submission" date="2016-10" db="EMBL/GenBank/DDBJ databases">
        <authorList>
            <person name="Varghese N."/>
            <person name="Submissions S."/>
        </authorList>
    </citation>
    <scope>NUCLEOTIDE SEQUENCE [LARGE SCALE GENOMIC DNA]</scope>
    <source>
        <strain evidence="3">DSM 17044</strain>
    </source>
</reference>
<comment type="similarity">
    <text evidence="1">Belongs to the short-chain dehydrogenases/reductases (SDR) family.</text>
</comment>
<dbReference type="InterPro" id="IPR050259">
    <property type="entry name" value="SDR"/>
</dbReference>
<organism evidence="2 3">
    <name type="scientific">Stigmatella aurantiaca</name>
    <dbReference type="NCBI Taxonomy" id="41"/>
    <lineage>
        <taxon>Bacteria</taxon>
        <taxon>Pseudomonadati</taxon>
        <taxon>Myxococcota</taxon>
        <taxon>Myxococcia</taxon>
        <taxon>Myxococcales</taxon>
        <taxon>Cystobacterineae</taxon>
        <taxon>Archangiaceae</taxon>
        <taxon>Stigmatella</taxon>
    </lineage>
</organism>
<dbReference type="CDD" id="cd05233">
    <property type="entry name" value="SDR_c"/>
    <property type="match status" value="1"/>
</dbReference>
<evidence type="ECO:0000256" key="1">
    <source>
        <dbReference type="ARBA" id="ARBA00006484"/>
    </source>
</evidence>
<dbReference type="Gene3D" id="3.40.50.720">
    <property type="entry name" value="NAD(P)-binding Rossmann-like Domain"/>
    <property type="match status" value="1"/>
</dbReference>
<dbReference type="Pfam" id="PF00106">
    <property type="entry name" value="adh_short"/>
    <property type="match status" value="1"/>
</dbReference>
<sequence>MSMKLSLTGRTALVTGSTAGIGLAAAVGLAREGAHVILNGRTEERVKRAREQVLESIPGAQVSGVAADFSSAKGAEAVTRAFPHVDVLVNNVGIFEPKPFEQIPDEDWFRFFETNVMSGVRLSRFYFPKMKAQNWGRIVFVSSESAVQIPSEMIHYGMTKTAQVAVARGMAELTVGTGVTVNTVLPGPTSSEGVAQFVAELGKSQGVDAKQAERDFFTHARPTSLLKRFILPEEVANLIVYVCSPHASATNGASLRVDGGVVRAIL</sequence>
<gene>
    <name evidence="2" type="ORF">SAMN05444354_110252</name>
</gene>
<dbReference type="PRINTS" id="PR00081">
    <property type="entry name" value="GDHRDH"/>
</dbReference>
<dbReference type="InterPro" id="IPR002347">
    <property type="entry name" value="SDR_fam"/>
</dbReference>
<dbReference type="InterPro" id="IPR036291">
    <property type="entry name" value="NAD(P)-bd_dom_sf"/>
</dbReference>
<dbReference type="FunFam" id="3.40.50.720:FF:000084">
    <property type="entry name" value="Short-chain dehydrogenase reductase"/>
    <property type="match status" value="1"/>
</dbReference>
<dbReference type="Proteomes" id="UP000182719">
    <property type="component" value="Unassembled WGS sequence"/>
</dbReference>
<evidence type="ECO:0000313" key="2">
    <source>
        <dbReference type="EMBL" id="SEM01927.1"/>
    </source>
</evidence>
<dbReference type="EMBL" id="FOAP01000010">
    <property type="protein sequence ID" value="SEM01927.1"/>
    <property type="molecule type" value="Genomic_DNA"/>
</dbReference>
<keyword evidence="3" id="KW-1185">Reference proteome</keyword>
<name>A0A1H7UZJ9_STIAU</name>
<dbReference type="PANTHER" id="PTHR42879">
    <property type="entry name" value="3-OXOACYL-(ACYL-CARRIER-PROTEIN) REDUCTASE"/>
    <property type="match status" value="1"/>
</dbReference>
<dbReference type="AlphaFoldDB" id="A0A1H7UZJ9"/>
<dbReference type="SUPFAM" id="SSF51735">
    <property type="entry name" value="NAD(P)-binding Rossmann-fold domains"/>
    <property type="match status" value="1"/>
</dbReference>
<accession>A0A1H7UZJ9</accession>